<feature type="transmembrane region" description="Helical" evidence="7">
    <location>
        <begin position="395"/>
        <end position="413"/>
    </location>
</feature>
<dbReference type="Proteomes" id="UP001620460">
    <property type="component" value="Unassembled WGS sequence"/>
</dbReference>
<dbReference type="EMBL" id="JADIKM010000001">
    <property type="protein sequence ID" value="MFK2902519.1"/>
    <property type="molecule type" value="Genomic_DNA"/>
</dbReference>
<keyword evidence="5 7" id="KW-1133">Transmembrane helix</keyword>
<dbReference type="PIRSF" id="PIRSF006603">
    <property type="entry name" value="DinF"/>
    <property type="match status" value="1"/>
</dbReference>
<evidence type="ECO:0000313" key="8">
    <source>
        <dbReference type="EMBL" id="MFK2902519.1"/>
    </source>
</evidence>
<feature type="transmembrane region" description="Helical" evidence="7">
    <location>
        <begin position="61"/>
        <end position="85"/>
    </location>
</feature>
<keyword evidence="6 7" id="KW-0472">Membrane</keyword>
<evidence type="ECO:0000256" key="6">
    <source>
        <dbReference type="ARBA" id="ARBA00023136"/>
    </source>
</evidence>
<feature type="transmembrane region" description="Helical" evidence="7">
    <location>
        <begin position="138"/>
        <end position="158"/>
    </location>
</feature>
<dbReference type="PANTHER" id="PTHR43549:SF3">
    <property type="entry name" value="MULTIDRUG RESISTANCE PROTEIN YPNP-RELATED"/>
    <property type="match status" value="1"/>
</dbReference>
<dbReference type="InterPro" id="IPR052031">
    <property type="entry name" value="Membrane_Transporter-Flippase"/>
</dbReference>
<dbReference type="CDD" id="cd13138">
    <property type="entry name" value="MATE_yoeA_like"/>
    <property type="match status" value="1"/>
</dbReference>
<comment type="subcellular location">
    <subcellularLocation>
        <location evidence="1">Cell inner membrane</location>
        <topology evidence="1">Multi-pass membrane protein</topology>
    </subcellularLocation>
</comment>
<feature type="transmembrane region" description="Helical" evidence="7">
    <location>
        <begin position="366"/>
        <end position="388"/>
    </location>
</feature>
<reference evidence="8 9" key="1">
    <citation type="submission" date="2020-10" db="EMBL/GenBank/DDBJ databases">
        <title>Phylogeny of dyella-like bacteria.</title>
        <authorList>
            <person name="Fu J."/>
        </authorList>
    </citation>
    <scope>NUCLEOTIDE SEQUENCE [LARGE SCALE GENOMIC DNA]</scope>
    <source>
        <strain evidence="8 9">Gsoil3046</strain>
    </source>
</reference>
<keyword evidence="9" id="KW-1185">Reference proteome</keyword>
<evidence type="ECO:0000256" key="5">
    <source>
        <dbReference type="ARBA" id="ARBA00022989"/>
    </source>
</evidence>
<evidence type="ECO:0000313" key="9">
    <source>
        <dbReference type="Proteomes" id="UP001620460"/>
    </source>
</evidence>
<comment type="caution">
    <text evidence="8">The sequence shown here is derived from an EMBL/GenBank/DDBJ whole genome shotgun (WGS) entry which is preliminary data.</text>
</comment>
<dbReference type="NCBIfam" id="TIGR00797">
    <property type="entry name" value="matE"/>
    <property type="match status" value="1"/>
</dbReference>
<feature type="transmembrane region" description="Helical" evidence="7">
    <location>
        <begin position="97"/>
        <end position="118"/>
    </location>
</feature>
<evidence type="ECO:0000256" key="1">
    <source>
        <dbReference type="ARBA" id="ARBA00004429"/>
    </source>
</evidence>
<dbReference type="InterPro" id="IPR048279">
    <property type="entry name" value="MdtK-like"/>
</dbReference>
<feature type="transmembrane region" description="Helical" evidence="7">
    <location>
        <begin position="170"/>
        <end position="191"/>
    </location>
</feature>
<dbReference type="Pfam" id="PF01554">
    <property type="entry name" value="MatE"/>
    <property type="match status" value="2"/>
</dbReference>
<protein>
    <submittedName>
        <fullName evidence="8">MATE family efflux transporter</fullName>
    </submittedName>
</protein>
<feature type="transmembrane region" description="Helical" evidence="7">
    <location>
        <begin position="243"/>
        <end position="270"/>
    </location>
</feature>
<keyword evidence="2" id="KW-0813">Transport</keyword>
<dbReference type="PANTHER" id="PTHR43549">
    <property type="entry name" value="MULTIDRUG RESISTANCE PROTEIN YPNP-RELATED"/>
    <property type="match status" value="1"/>
</dbReference>
<feature type="transmembrane region" description="Helical" evidence="7">
    <location>
        <begin position="197"/>
        <end position="222"/>
    </location>
</feature>
<evidence type="ECO:0000256" key="3">
    <source>
        <dbReference type="ARBA" id="ARBA00022475"/>
    </source>
</evidence>
<proteinExistence type="predicted"/>
<organism evidence="8 9">
    <name type="scientific">Dyella ginsengisoli</name>
    <dbReference type="NCBI Taxonomy" id="363848"/>
    <lineage>
        <taxon>Bacteria</taxon>
        <taxon>Pseudomonadati</taxon>
        <taxon>Pseudomonadota</taxon>
        <taxon>Gammaproteobacteria</taxon>
        <taxon>Lysobacterales</taxon>
        <taxon>Rhodanobacteraceae</taxon>
        <taxon>Dyella</taxon>
    </lineage>
</organism>
<dbReference type="InterPro" id="IPR002528">
    <property type="entry name" value="MATE_fam"/>
</dbReference>
<feature type="transmembrane region" description="Helical" evidence="7">
    <location>
        <begin position="324"/>
        <end position="346"/>
    </location>
</feature>
<dbReference type="RefSeq" id="WP_404629642.1">
    <property type="nucleotide sequence ID" value="NZ_JADIKM010000001.1"/>
</dbReference>
<feature type="transmembrane region" description="Helical" evidence="7">
    <location>
        <begin position="425"/>
        <end position="445"/>
    </location>
</feature>
<feature type="transmembrane region" description="Helical" evidence="7">
    <location>
        <begin position="290"/>
        <end position="312"/>
    </location>
</feature>
<keyword evidence="4 7" id="KW-0812">Transmembrane</keyword>
<evidence type="ECO:0000256" key="7">
    <source>
        <dbReference type="SAM" id="Phobius"/>
    </source>
</evidence>
<keyword evidence="3" id="KW-1003">Cell membrane</keyword>
<gene>
    <name evidence="8" type="ORF">ISP17_00975</name>
</gene>
<evidence type="ECO:0000256" key="4">
    <source>
        <dbReference type="ARBA" id="ARBA00022692"/>
    </source>
</evidence>
<name>A0ABW8JND5_9GAMM</name>
<sequence length="490" mass="52207">MRPATAPASLTEGPIARSLLLFALPILGSTVLQSLNASVNAMWIGHFLGEAALTATSNATLILFLLLSAVFGVSMASTILVGQSLGAKDVAEARRVVGTGVGFFVAVSLAVAIAGWFGTAGMLRLLGTPPDALPYAVAYLRIIFVALPSMYFYSFLMMTLRGAGDSKTPFLFMGLSVVLDIGLNPLLMFGWGPFPKLGIAGSATATLIAQTVALAALLITLYRRRHFLWIGRHELALLKPDAAILRALVLKGLPMGLQMIVISSSAIVMMRLVNAYGSQTVAAYGAATQLWTYVQMPAMAIGAAVSSMAAQNVGARLWQRVDRIALTGVAYNFLLGGSLIALIYLFNRAALNLFLPGDGVALELASHLNAIVVWSFLFFGVTFVLFGVVRSTGAVWPPLVILLLTMWFVRPPFALALQQRLGADAIWWSFPLGSLISMLLAMAYYRYGGWRKARMLAPSHAGQAPTTGLGVPVAPMGESIRSKTAALDMH</sequence>
<evidence type="ECO:0000256" key="2">
    <source>
        <dbReference type="ARBA" id="ARBA00022448"/>
    </source>
</evidence>
<accession>A0ABW8JND5</accession>